<evidence type="ECO:0000313" key="3">
    <source>
        <dbReference type="Proteomes" id="UP000236604"/>
    </source>
</evidence>
<protein>
    <submittedName>
        <fullName evidence="2">Dinitrogenase iron-molybdenum cofactor biosynthesis protein</fullName>
    </submittedName>
</protein>
<dbReference type="PANTHER" id="PTHR33937:SF5">
    <property type="entry name" value="IRON-MOLYBDENUM COFACTOR-BINDING PROTEIN"/>
    <property type="match status" value="1"/>
</dbReference>
<sequence>MKIALGIKGNSVNKAHFGMSEKYRIYELEDGMLNFIEERINENFTQHKHSEVEDIMKILSDCNVWVAKSMGKKSKEVIMELGYTPLIINSDSIQEAEKEIVKALDHN</sequence>
<dbReference type="RefSeq" id="WP_103076836.1">
    <property type="nucleotide sequence ID" value="NZ_AZRN01000012.1"/>
</dbReference>
<dbReference type="EMBL" id="AZRN01000012">
    <property type="protein sequence ID" value="PNS00196.1"/>
    <property type="molecule type" value="Genomic_DNA"/>
</dbReference>
<evidence type="ECO:0000313" key="2">
    <source>
        <dbReference type="EMBL" id="PNS00196.1"/>
    </source>
</evidence>
<dbReference type="Proteomes" id="UP000236604">
    <property type="component" value="Unassembled WGS sequence"/>
</dbReference>
<feature type="domain" description="Dinitrogenase iron-molybdenum cofactor biosynthesis" evidence="1">
    <location>
        <begin position="14"/>
        <end position="100"/>
    </location>
</feature>
<accession>A0A2K1PBQ0</accession>
<reference evidence="2 3" key="1">
    <citation type="submission" date="2013-12" db="EMBL/GenBank/DDBJ databases">
        <title>Comparative genomics of Petrotoga isolates.</title>
        <authorList>
            <person name="Nesbo C.L."/>
            <person name="Charchuk R."/>
            <person name="Chow K."/>
        </authorList>
    </citation>
    <scope>NUCLEOTIDE SEQUENCE [LARGE SCALE GENOMIC DNA]</scope>
    <source>
        <strain evidence="2 3">DSM 14811</strain>
    </source>
</reference>
<dbReference type="PANTHER" id="PTHR33937">
    <property type="entry name" value="IRON-MOLYBDENUM PROTEIN-RELATED-RELATED"/>
    <property type="match status" value="1"/>
</dbReference>
<name>A0A2K1PBQ0_9BACT</name>
<dbReference type="SUPFAM" id="SSF53146">
    <property type="entry name" value="Nitrogenase accessory factor-like"/>
    <property type="match status" value="1"/>
</dbReference>
<dbReference type="InterPro" id="IPR036105">
    <property type="entry name" value="DiNase_FeMo-co_biosyn_sf"/>
</dbReference>
<dbReference type="InterPro" id="IPR003731">
    <property type="entry name" value="Di-Nase_FeMo-co_biosynth"/>
</dbReference>
<evidence type="ECO:0000259" key="1">
    <source>
        <dbReference type="Pfam" id="PF02579"/>
    </source>
</evidence>
<dbReference type="Pfam" id="PF02579">
    <property type="entry name" value="Nitro_FeMo-Co"/>
    <property type="match status" value="1"/>
</dbReference>
<organism evidence="2 3">
    <name type="scientific">Petrotoga mexicana DSM 14811</name>
    <dbReference type="NCBI Taxonomy" id="1122954"/>
    <lineage>
        <taxon>Bacteria</taxon>
        <taxon>Thermotogati</taxon>
        <taxon>Thermotogota</taxon>
        <taxon>Thermotogae</taxon>
        <taxon>Petrotogales</taxon>
        <taxon>Petrotogaceae</taxon>
        <taxon>Petrotoga</taxon>
    </lineage>
</organism>
<gene>
    <name evidence="2" type="ORF">X927_04325</name>
</gene>
<proteinExistence type="predicted"/>
<comment type="caution">
    <text evidence="2">The sequence shown here is derived from an EMBL/GenBank/DDBJ whole genome shotgun (WGS) entry which is preliminary data.</text>
</comment>
<dbReference type="Gene3D" id="3.30.420.130">
    <property type="entry name" value="Dinitrogenase iron-molybdenum cofactor biosynthesis domain"/>
    <property type="match status" value="1"/>
</dbReference>
<keyword evidence="3" id="KW-1185">Reference proteome</keyword>
<dbReference type="AlphaFoldDB" id="A0A2K1PBQ0"/>
<dbReference type="InterPro" id="IPR051840">
    <property type="entry name" value="NifX/NifY_domain"/>
</dbReference>